<evidence type="ECO:0000313" key="5">
    <source>
        <dbReference type="EMBL" id="XBO45154.1"/>
    </source>
</evidence>
<feature type="chain" id="PRO_5043907795" evidence="3">
    <location>
        <begin position="29"/>
        <end position="349"/>
    </location>
</feature>
<protein>
    <submittedName>
        <fullName evidence="5">SGNH/GDSL hydrolase family protein</fullName>
        <ecNumber evidence="5">3.1.-.-</ecNumber>
    </submittedName>
</protein>
<sequence length="349" mass="36260">MTMTRTFGAITAVGVATALTLSATPAQAAGSYVALGDSYSSGTGTRTYLKDGTSCQRSVYAYPSLISASKGLALNFRACSGATVADVTNTQLSALTASTTRVSISVGGNDAGFADVLTECAQPGWASDCNGAIDAAQAVINGTIPRRLSTLYASIRTKAPNAKVVVVGYPRIFMGEDCNAFTWFSPTEESRLNATADLLNSKTATAAAARGFSFVNPTTRFTGHAVCDPVEWLNGLSSPVTESYHPNVAGHRDGYAPLVSVPLTGSAITVSSATMRTAEAASARLGDQQRRYASADSTITPKVFRLPDLRSPAIAAAARRAGVDLSSRASIDAADRAFSQRQARAFAAR</sequence>
<dbReference type="InterPro" id="IPR013830">
    <property type="entry name" value="SGNH_hydro"/>
</dbReference>
<evidence type="ECO:0000256" key="2">
    <source>
        <dbReference type="PIRSR" id="PIRSR637460-2"/>
    </source>
</evidence>
<evidence type="ECO:0000259" key="4">
    <source>
        <dbReference type="Pfam" id="PF13472"/>
    </source>
</evidence>
<keyword evidence="2" id="KW-1015">Disulfide bond</keyword>
<dbReference type="CDD" id="cd01823">
    <property type="entry name" value="SEST_like"/>
    <property type="match status" value="1"/>
</dbReference>
<feature type="disulfide bond" evidence="2">
    <location>
        <begin position="120"/>
        <end position="129"/>
    </location>
</feature>
<dbReference type="InterPro" id="IPR037460">
    <property type="entry name" value="SEST-like"/>
</dbReference>
<dbReference type="EMBL" id="CP157483">
    <property type="protein sequence ID" value="XBO45154.1"/>
    <property type="molecule type" value="Genomic_DNA"/>
</dbReference>
<feature type="signal peptide" evidence="3">
    <location>
        <begin position="1"/>
        <end position="28"/>
    </location>
</feature>
<keyword evidence="5" id="KW-0378">Hydrolase</keyword>
<dbReference type="RefSeq" id="WP_406832642.1">
    <property type="nucleotide sequence ID" value="NZ_CP157483.1"/>
</dbReference>
<dbReference type="EC" id="3.1.-.-" evidence="5"/>
<feature type="active site" evidence="1">
    <location>
        <position position="245"/>
    </location>
</feature>
<dbReference type="GO" id="GO:0019433">
    <property type="term" value="P:triglyceride catabolic process"/>
    <property type="evidence" value="ECO:0007669"/>
    <property type="project" value="TreeGrafter"/>
</dbReference>
<accession>A0AAU7JYJ4</accession>
<dbReference type="Gene3D" id="3.40.50.1110">
    <property type="entry name" value="SGNH hydrolase"/>
    <property type="match status" value="1"/>
</dbReference>
<dbReference type="AlphaFoldDB" id="A0AAU7JYJ4"/>
<proteinExistence type="predicted"/>
<evidence type="ECO:0000256" key="3">
    <source>
        <dbReference type="SAM" id="SignalP"/>
    </source>
</evidence>
<feature type="domain" description="SGNH hydrolase-type esterase" evidence="4">
    <location>
        <begin position="34"/>
        <end position="252"/>
    </location>
</feature>
<keyword evidence="3" id="KW-0732">Signal</keyword>
<name>A0AAU7JYJ4_9MICO</name>
<feature type="disulfide bond" evidence="2">
    <location>
        <begin position="55"/>
        <end position="79"/>
    </location>
</feature>
<gene>
    <name evidence="5" type="ORF">ABEG17_07405</name>
</gene>
<dbReference type="Pfam" id="PF13472">
    <property type="entry name" value="Lipase_GDSL_2"/>
    <property type="match status" value="1"/>
</dbReference>
<reference evidence="5" key="1">
    <citation type="submission" date="2024-05" db="EMBL/GenBank/DDBJ databases">
        <authorList>
            <person name="Kim S."/>
            <person name="Heo J."/>
            <person name="Choi H."/>
            <person name="Choi Y."/>
            <person name="Kwon S.-W."/>
            <person name="Kim Y."/>
        </authorList>
    </citation>
    <scope>NUCLEOTIDE SEQUENCE</scope>
    <source>
        <strain evidence="5">KACC 23699</strain>
    </source>
</reference>
<feature type="active site" description="Nucleophile" evidence="1">
    <location>
        <position position="38"/>
    </location>
</feature>
<dbReference type="PANTHER" id="PTHR37981:SF1">
    <property type="entry name" value="SGNH HYDROLASE-TYPE ESTERASE DOMAIN-CONTAINING PROTEIN"/>
    <property type="match status" value="1"/>
</dbReference>
<dbReference type="SUPFAM" id="SSF52266">
    <property type="entry name" value="SGNH hydrolase"/>
    <property type="match status" value="1"/>
</dbReference>
<organism evidence="5">
    <name type="scientific">Pedococcus sp. KACC 23699</name>
    <dbReference type="NCBI Taxonomy" id="3149228"/>
    <lineage>
        <taxon>Bacteria</taxon>
        <taxon>Bacillati</taxon>
        <taxon>Actinomycetota</taxon>
        <taxon>Actinomycetes</taxon>
        <taxon>Micrococcales</taxon>
        <taxon>Intrasporangiaceae</taxon>
        <taxon>Pedococcus</taxon>
    </lineage>
</organism>
<dbReference type="GO" id="GO:0004806">
    <property type="term" value="F:triacylglycerol lipase activity"/>
    <property type="evidence" value="ECO:0007669"/>
    <property type="project" value="TreeGrafter"/>
</dbReference>
<dbReference type="InterPro" id="IPR036514">
    <property type="entry name" value="SGNH_hydro_sf"/>
</dbReference>
<dbReference type="PANTHER" id="PTHR37981">
    <property type="entry name" value="LIPASE 2"/>
    <property type="match status" value="1"/>
</dbReference>
<evidence type="ECO:0000256" key="1">
    <source>
        <dbReference type="PIRSR" id="PIRSR637460-1"/>
    </source>
</evidence>